<evidence type="ECO:0000256" key="6">
    <source>
        <dbReference type="ARBA" id="ARBA00022989"/>
    </source>
</evidence>
<evidence type="ECO:0000256" key="1">
    <source>
        <dbReference type="ARBA" id="ARBA00004141"/>
    </source>
</evidence>
<keyword evidence="8 10" id="KW-0472">Membrane</keyword>
<feature type="transmembrane region" description="Helical" evidence="10">
    <location>
        <begin position="193"/>
        <end position="214"/>
    </location>
</feature>
<dbReference type="GO" id="GO:0019367">
    <property type="term" value="P:fatty acid elongation, saturated fatty acid"/>
    <property type="evidence" value="ECO:0007669"/>
    <property type="project" value="TreeGrafter"/>
</dbReference>
<evidence type="ECO:0000256" key="4">
    <source>
        <dbReference type="ARBA" id="ARBA00022692"/>
    </source>
</evidence>
<keyword evidence="2 10" id="KW-0444">Lipid biosynthesis</keyword>
<dbReference type="PANTHER" id="PTHR11157:SF169">
    <property type="entry name" value="ELONGATION OF FATTY ACIDS PROTEIN"/>
    <property type="match status" value="1"/>
</dbReference>
<keyword evidence="5 10" id="KW-0276">Fatty acid metabolism</keyword>
<dbReference type="PANTHER" id="PTHR11157">
    <property type="entry name" value="FATTY ACID ACYL TRANSFERASE-RELATED"/>
    <property type="match status" value="1"/>
</dbReference>
<evidence type="ECO:0000256" key="2">
    <source>
        <dbReference type="ARBA" id="ARBA00022516"/>
    </source>
</evidence>
<name>A0A9N8YZ24_9GLOM</name>
<organism evidence="11 12">
    <name type="scientific">Acaulospora morrowiae</name>
    <dbReference type="NCBI Taxonomy" id="94023"/>
    <lineage>
        <taxon>Eukaryota</taxon>
        <taxon>Fungi</taxon>
        <taxon>Fungi incertae sedis</taxon>
        <taxon>Mucoromycota</taxon>
        <taxon>Glomeromycotina</taxon>
        <taxon>Glomeromycetes</taxon>
        <taxon>Diversisporales</taxon>
        <taxon>Acaulosporaceae</taxon>
        <taxon>Acaulospora</taxon>
    </lineage>
</organism>
<dbReference type="OrthoDB" id="10259681at2759"/>
<evidence type="ECO:0000256" key="9">
    <source>
        <dbReference type="ARBA" id="ARBA00023160"/>
    </source>
</evidence>
<evidence type="ECO:0000256" key="3">
    <source>
        <dbReference type="ARBA" id="ARBA00022679"/>
    </source>
</evidence>
<keyword evidence="4 10" id="KW-0812">Transmembrane</keyword>
<dbReference type="InterPro" id="IPR002076">
    <property type="entry name" value="ELO_fam"/>
</dbReference>
<gene>
    <name evidence="11" type="ORF">AMORRO_LOCUS1440</name>
</gene>
<dbReference type="Pfam" id="PF01151">
    <property type="entry name" value="ELO"/>
    <property type="match status" value="1"/>
</dbReference>
<dbReference type="Proteomes" id="UP000789342">
    <property type="component" value="Unassembled WGS sequence"/>
</dbReference>
<dbReference type="GO" id="GO:0005789">
    <property type="term" value="C:endoplasmic reticulum membrane"/>
    <property type="evidence" value="ECO:0007669"/>
    <property type="project" value="TreeGrafter"/>
</dbReference>
<comment type="subcellular location">
    <subcellularLocation>
        <location evidence="1">Membrane</location>
        <topology evidence="1">Multi-pass membrane protein</topology>
    </subcellularLocation>
</comment>
<dbReference type="GO" id="GO:0034625">
    <property type="term" value="P:fatty acid elongation, monounsaturated fatty acid"/>
    <property type="evidence" value="ECO:0007669"/>
    <property type="project" value="TreeGrafter"/>
</dbReference>
<evidence type="ECO:0000256" key="5">
    <source>
        <dbReference type="ARBA" id="ARBA00022832"/>
    </source>
</evidence>
<protein>
    <recommendedName>
        <fullName evidence="10">Elongation of fatty acids protein</fullName>
        <ecNumber evidence="10">2.3.1.-</ecNumber>
    </recommendedName>
</protein>
<keyword evidence="12" id="KW-1185">Reference proteome</keyword>
<dbReference type="GO" id="GO:0042761">
    <property type="term" value="P:very long-chain fatty acid biosynthetic process"/>
    <property type="evidence" value="ECO:0007669"/>
    <property type="project" value="TreeGrafter"/>
</dbReference>
<dbReference type="GO" id="GO:0034626">
    <property type="term" value="P:fatty acid elongation, polyunsaturated fatty acid"/>
    <property type="evidence" value="ECO:0007669"/>
    <property type="project" value="TreeGrafter"/>
</dbReference>
<evidence type="ECO:0000256" key="8">
    <source>
        <dbReference type="ARBA" id="ARBA00023136"/>
    </source>
</evidence>
<feature type="transmembrane region" description="Helical" evidence="10">
    <location>
        <begin position="86"/>
        <end position="109"/>
    </location>
</feature>
<sequence length="301" mass="34247">MDPNVFFAPVAHILPPISLPTTPAHPDIPFSEFYPILMDYRFPVLFAFSYAFAISFLNPKSNNVSRMVAKQKGLKPTSISKKSGKLMTAFVFLHNLFLCAFSVITFLSVTPTFINSFYKHRDNFTDAYCDRDGCFWDNALAYWGYLFYLSKFYEIVDTIIILLKGRRSSLLQTYHHSGAMITMWAGMNFKAPPIWIFVVFNSFIHSIMYAYYALTSIGFNPPGKQYLTRMQITQFLVGTSIAASYLFVDNCLVSKGQVLATYINLAYLFPLTYLFVDFARNMYSGATRRVGGNGTPKKGFT</sequence>
<feature type="transmembrane region" description="Helical" evidence="10">
    <location>
        <begin position="226"/>
        <end position="247"/>
    </location>
</feature>
<evidence type="ECO:0000313" key="11">
    <source>
        <dbReference type="EMBL" id="CAG8461975.1"/>
    </source>
</evidence>
<feature type="transmembrane region" description="Helical" evidence="10">
    <location>
        <begin position="40"/>
        <end position="57"/>
    </location>
</feature>
<keyword evidence="7 10" id="KW-0443">Lipid metabolism</keyword>
<dbReference type="EC" id="2.3.1.-" evidence="10"/>
<comment type="caution">
    <text evidence="11">The sequence shown here is derived from an EMBL/GenBank/DDBJ whole genome shotgun (WGS) entry which is preliminary data.</text>
</comment>
<evidence type="ECO:0000256" key="10">
    <source>
        <dbReference type="RuleBase" id="RU361115"/>
    </source>
</evidence>
<feature type="transmembrane region" description="Helical" evidence="10">
    <location>
        <begin position="145"/>
        <end position="163"/>
    </location>
</feature>
<evidence type="ECO:0000313" key="12">
    <source>
        <dbReference type="Proteomes" id="UP000789342"/>
    </source>
</evidence>
<keyword evidence="9 10" id="KW-0275">Fatty acid biosynthesis</keyword>
<dbReference type="GO" id="GO:0009922">
    <property type="term" value="F:fatty acid elongase activity"/>
    <property type="evidence" value="ECO:0007669"/>
    <property type="project" value="InterPro"/>
</dbReference>
<comment type="similarity">
    <text evidence="10">Belongs to the ELO family.</text>
</comment>
<dbReference type="EMBL" id="CAJVPV010000537">
    <property type="protein sequence ID" value="CAG8461975.1"/>
    <property type="molecule type" value="Genomic_DNA"/>
</dbReference>
<keyword evidence="6 10" id="KW-1133">Transmembrane helix</keyword>
<dbReference type="GO" id="GO:0030148">
    <property type="term" value="P:sphingolipid biosynthetic process"/>
    <property type="evidence" value="ECO:0007669"/>
    <property type="project" value="TreeGrafter"/>
</dbReference>
<proteinExistence type="inferred from homology"/>
<keyword evidence="3 10" id="KW-0808">Transferase</keyword>
<dbReference type="AlphaFoldDB" id="A0A9N8YZ24"/>
<evidence type="ECO:0000256" key="7">
    <source>
        <dbReference type="ARBA" id="ARBA00023098"/>
    </source>
</evidence>
<comment type="catalytic activity">
    <reaction evidence="10">
        <text>an acyl-CoA + malonyl-CoA + H(+) = a 3-oxoacyl-CoA + CO2 + CoA</text>
        <dbReference type="Rhea" id="RHEA:50252"/>
        <dbReference type="ChEBI" id="CHEBI:15378"/>
        <dbReference type="ChEBI" id="CHEBI:16526"/>
        <dbReference type="ChEBI" id="CHEBI:57287"/>
        <dbReference type="ChEBI" id="CHEBI:57384"/>
        <dbReference type="ChEBI" id="CHEBI:58342"/>
        <dbReference type="ChEBI" id="CHEBI:90726"/>
    </reaction>
    <physiologicalReaction direction="left-to-right" evidence="10">
        <dbReference type="Rhea" id="RHEA:50253"/>
    </physiologicalReaction>
</comment>
<accession>A0A9N8YZ24</accession>
<reference evidence="11" key="1">
    <citation type="submission" date="2021-06" db="EMBL/GenBank/DDBJ databases">
        <authorList>
            <person name="Kallberg Y."/>
            <person name="Tangrot J."/>
            <person name="Rosling A."/>
        </authorList>
    </citation>
    <scope>NUCLEOTIDE SEQUENCE</scope>
    <source>
        <strain evidence="11">CL551</strain>
    </source>
</reference>
<feature type="transmembrane region" description="Helical" evidence="10">
    <location>
        <begin position="259"/>
        <end position="279"/>
    </location>
</feature>